<dbReference type="HOGENOM" id="CLU_033449_0_2_11"/>
<feature type="binding site" evidence="15">
    <location>
        <begin position="256"/>
        <end position="257"/>
    </location>
    <ligand>
        <name>substrate</name>
    </ligand>
</feature>
<keyword evidence="4 13" id="KW-0560">Oxidoreductase</keyword>
<feature type="domain" description="Glycerol-3-phosphate dehydrogenase NAD-dependent C-terminal" evidence="19">
    <location>
        <begin position="181"/>
        <end position="319"/>
    </location>
</feature>
<keyword evidence="13" id="KW-0963">Cytoplasm</keyword>
<dbReference type="PROSITE" id="PS00957">
    <property type="entry name" value="NAD_G3PDH"/>
    <property type="match status" value="1"/>
</dbReference>
<comment type="caution">
    <text evidence="13">Lacks conserved residue(s) required for the propagation of feature annotation.</text>
</comment>
<feature type="binding site" evidence="13">
    <location>
        <position position="13"/>
    </location>
    <ligand>
        <name>NADPH</name>
        <dbReference type="ChEBI" id="CHEBI:57783"/>
    </ligand>
</feature>
<comment type="pathway">
    <text evidence="13">Membrane lipid metabolism; glycerophospholipid metabolism.</text>
</comment>
<evidence type="ECO:0000256" key="4">
    <source>
        <dbReference type="ARBA" id="ARBA00023002"/>
    </source>
</evidence>
<evidence type="ECO:0000259" key="18">
    <source>
        <dbReference type="Pfam" id="PF01210"/>
    </source>
</evidence>
<feature type="binding site" evidence="16">
    <location>
        <position position="256"/>
    </location>
    <ligand>
        <name>NAD(+)</name>
        <dbReference type="ChEBI" id="CHEBI:57540"/>
    </ligand>
</feature>
<feature type="binding site" evidence="16">
    <location>
        <position position="141"/>
    </location>
    <ligand>
        <name>NAD(+)</name>
        <dbReference type="ChEBI" id="CHEBI:57540"/>
    </ligand>
</feature>
<feature type="binding site" evidence="13">
    <location>
        <position position="256"/>
    </location>
    <ligand>
        <name>NADPH</name>
        <dbReference type="ChEBI" id="CHEBI:57783"/>
    </ligand>
</feature>
<dbReference type="InterPro" id="IPR006109">
    <property type="entry name" value="G3P_DH_NAD-dep_C"/>
</dbReference>
<dbReference type="GO" id="GO:0008654">
    <property type="term" value="P:phospholipid biosynthetic process"/>
    <property type="evidence" value="ECO:0007669"/>
    <property type="project" value="UniProtKB-KW"/>
</dbReference>
<comment type="catalytic activity">
    <reaction evidence="9">
        <text>sn-glycerol 3-phosphate + NADP(+) = dihydroxyacetone phosphate + NADPH + H(+)</text>
        <dbReference type="Rhea" id="RHEA:11096"/>
        <dbReference type="ChEBI" id="CHEBI:15378"/>
        <dbReference type="ChEBI" id="CHEBI:57597"/>
        <dbReference type="ChEBI" id="CHEBI:57642"/>
        <dbReference type="ChEBI" id="CHEBI:57783"/>
        <dbReference type="ChEBI" id="CHEBI:58349"/>
        <dbReference type="EC" id="1.1.1.94"/>
    </reaction>
    <physiologicalReaction direction="right-to-left" evidence="9">
        <dbReference type="Rhea" id="RHEA:11098"/>
    </physiologicalReaction>
</comment>
<dbReference type="GO" id="GO:0005829">
    <property type="term" value="C:cytosol"/>
    <property type="evidence" value="ECO:0007669"/>
    <property type="project" value="TreeGrafter"/>
</dbReference>
<dbReference type="HAMAP" id="MF_00394">
    <property type="entry name" value="NAD_Glyc3P_dehydrog"/>
    <property type="match status" value="1"/>
</dbReference>
<keyword evidence="2 13" id="KW-0444">Lipid biosynthesis</keyword>
<dbReference type="GO" id="GO:0051287">
    <property type="term" value="F:NAD binding"/>
    <property type="evidence" value="ECO:0007669"/>
    <property type="project" value="InterPro"/>
</dbReference>
<feature type="binding site" evidence="13">
    <location>
        <position position="245"/>
    </location>
    <ligand>
        <name>sn-glycerol 3-phosphate</name>
        <dbReference type="ChEBI" id="CHEBI:57597"/>
    </ligand>
</feature>
<dbReference type="NCBIfam" id="NF000942">
    <property type="entry name" value="PRK00094.1-4"/>
    <property type="match status" value="1"/>
</dbReference>
<feature type="binding site" evidence="13">
    <location>
        <position position="51"/>
    </location>
    <ligand>
        <name>NADPH</name>
        <dbReference type="ChEBI" id="CHEBI:57783"/>
    </ligand>
</feature>
<evidence type="ECO:0000313" key="20">
    <source>
        <dbReference type="EMBL" id="EEZ61960.1"/>
    </source>
</evidence>
<reference evidence="20" key="1">
    <citation type="submission" date="2009-10" db="EMBL/GenBank/DDBJ databases">
        <authorList>
            <person name="Weinstock G."/>
            <person name="Sodergren E."/>
            <person name="Clifton S."/>
            <person name="Fulton L."/>
            <person name="Fulton B."/>
            <person name="Courtney L."/>
            <person name="Fronick C."/>
            <person name="Harrison M."/>
            <person name="Strong C."/>
            <person name="Farmer C."/>
            <person name="Delahaunty K."/>
            <person name="Markovic C."/>
            <person name="Hall O."/>
            <person name="Minx P."/>
            <person name="Tomlinson C."/>
            <person name="Mitreva M."/>
            <person name="Nelson J."/>
            <person name="Hou S."/>
            <person name="Wollam A."/>
            <person name="Pepin K.H."/>
            <person name="Johnson M."/>
            <person name="Bhonagiri V."/>
            <person name="Nash W.E."/>
            <person name="Warren W."/>
            <person name="Chinwalla A."/>
            <person name="Mardis E.R."/>
            <person name="Wilson R.K."/>
        </authorList>
    </citation>
    <scope>NUCLEOTIDE SEQUENCE [LARGE SCALE GENOMIC DNA]</scope>
    <source>
        <strain evidence="20">ATCC 700122</strain>
    </source>
</reference>
<dbReference type="GO" id="GO:0046167">
    <property type="term" value="P:glycerol-3-phosphate biosynthetic process"/>
    <property type="evidence" value="ECO:0007669"/>
    <property type="project" value="UniProtKB-UniRule"/>
</dbReference>
<dbReference type="FunFam" id="1.10.1040.10:FF:000001">
    <property type="entry name" value="Glycerol-3-phosphate dehydrogenase [NAD(P)+]"/>
    <property type="match status" value="1"/>
</dbReference>
<sequence length="333" mass="34949">MMDAQVAIVGAGSWGTALAQLAATAGNDVRLWARKEEVAHGINADHVNPRYLADARLSERIEASTDIVRVVGGADAVVIVTPSSVMRETARAIAAHVGAKTPVALAAKGVEAETGMLPVEVFDEVLGGLGRFAALTGPNHAEEVVRGVPSGTVVSSYVPRTARFFQSLLSTESFRIYVGNDVVGAEVCAAYKNVIAIAVGASYGLGMGDNTAALLMTRGLAEMSRLVAACGGNAMTCMGLAGMGDLEVTCMSPHSRNRTFGYELAQGVTLDAYRARTHMVVEGALACRTLHDLALAHDVDLPLARTVRAIVWEGYDAVAAAQDLLDRPQKPEF</sequence>
<dbReference type="PANTHER" id="PTHR11728:SF1">
    <property type="entry name" value="GLYCEROL-3-PHOSPHATE DEHYDROGENASE [NAD(+)] 2, CHLOROPLASTIC"/>
    <property type="match status" value="1"/>
</dbReference>
<evidence type="ECO:0000259" key="19">
    <source>
        <dbReference type="Pfam" id="PF07479"/>
    </source>
</evidence>
<feature type="binding site" evidence="15">
    <location>
        <position position="108"/>
    </location>
    <ligand>
        <name>substrate</name>
    </ligand>
</feature>
<dbReference type="PRINTS" id="PR00077">
    <property type="entry name" value="GPDHDRGNASE"/>
</dbReference>
<evidence type="ECO:0000256" key="14">
    <source>
        <dbReference type="PIRSR" id="PIRSR000114-1"/>
    </source>
</evidence>
<dbReference type="GO" id="GO:0006650">
    <property type="term" value="P:glycerophospholipid metabolic process"/>
    <property type="evidence" value="ECO:0007669"/>
    <property type="project" value="UniProtKB-UniRule"/>
</dbReference>
<gene>
    <name evidence="13" type="primary">gpsA</name>
    <name evidence="20" type="ORF">HMPREF0762_00046</name>
</gene>
<evidence type="ECO:0000256" key="9">
    <source>
        <dbReference type="ARBA" id="ARBA00052716"/>
    </source>
</evidence>
<comment type="similarity">
    <text evidence="1 13 17">Belongs to the NAD-dependent glycerol-3-phosphate dehydrogenase family.</text>
</comment>
<dbReference type="Pfam" id="PF01210">
    <property type="entry name" value="NAD_Gly3P_dh_N"/>
    <property type="match status" value="1"/>
</dbReference>
<proteinExistence type="inferred from homology"/>
<evidence type="ECO:0000256" key="11">
    <source>
        <dbReference type="ARBA" id="ARBA00069372"/>
    </source>
</evidence>
<name>D0WE22_SLAES</name>
<dbReference type="AlphaFoldDB" id="D0WE22"/>
<feature type="binding site" evidence="16">
    <location>
        <begin position="10"/>
        <end position="15"/>
    </location>
    <ligand>
        <name>NAD(+)</name>
        <dbReference type="ChEBI" id="CHEBI:57540"/>
    </ligand>
</feature>
<feature type="binding site" evidence="13">
    <location>
        <position position="137"/>
    </location>
    <ligand>
        <name>sn-glycerol 3-phosphate</name>
        <dbReference type="ChEBI" id="CHEBI:57597"/>
    </ligand>
</feature>
<keyword evidence="7 13" id="KW-0594">Phospholipid biosynthesis</keyword>
<feature type="binding site" evidence="13">
    <location>
        <position position="282"/>
    </location>
    <ligand>
        <name>NADPH</name>
        <dbReference type="ChEBI" id="CHEBI:57783"/>
    </ligand>
</feature>
<evidence type="ECO:0000256" key="16">
    <source>
        <dbReference type="PIRSR" id="PIRSR000114-3"/>
    </source>
</evidence>
<dbReference type="PANTHER" id="PTHR11728">
    <property type="entry name" value="GLYCEROL-3-PHOSPHATE DEHYDROGENASE"/>
    <property type="match status" value="1"/>
</dbReference>
<dbReference type="GO" id="GO:0046168">
    <property type="term" value="P:glycerol-3-phosphate catabolic process"/>
    <property type="evidence" value="ECO:0007669"/>
    <property type="project" value="InterPro"/>
</dbReference>
<evidence type="ECO:0000256" key="8">
    <source>
        <dbReference type="ARBA" id="ARBA00023264"/>
    </source>
</evidence>
<comment type="function">
    <text evidence="13">Catalyzes the reduction of the glycolytic intermediate dihydroxyacetone phosphate (DHAP) to sn-glycerol 3-phosphate (G3P), the key precursor for phospholipid synthesis.</text>
</comment>
<dbReference type="InterPro" id="IPR011128">
    <property type="entry name" value="G3P_DH_NAD-dep_N"/>
</dbReference>
<dbReference type="eggNOG" id="COG0240">
    <property type="taxonomic scope" value="Bacteria"/>
</dbReference>
<organism evidence="20 21">
    <name type="scientific">Slackia exigua (strain ATCC 700122 / DSM 15923 / CIP 105133 / JCM 11022 / KCTC 5966 / S-7)</name>
    <dbReference type="NCBI Taxonomy" id="649764"/>
    <lineage>
        <taxon>Bacteria</taxon>
        <taxon>Bacillati</taxon>
        <taxon>Actinomycetota</taxon>
        <taxon>Coriobacteriia</taxon>
        <taxon>Eggerthellales</taxon>
        <taxon>Eggerthellaceae</taxon>
        <taxon>Slackia</taxon>
    </lineage>
</organism>
<dbReference type="GO" id="GO:0141152">
    <property type="term" value="F:glycerol-3-phosphate dehydrogenase (NAD+) activity"/>
    <property type="evidence" value="ECO:0007669"/>
    <property type="project" value="RHEA"/>
</dbReference>
<evidence type="ECO:0000256" key="1">
    <source>
        <dbReference type="ARBA" id="ARBA00011009"/>
    </source>
</evidence>
<accession>D0WE22</accession>
<dbReference type="Proteomes" id="UP000006001">
    <property type="component" value="Unassembled WGS sequence"/>
</dbReference>
<feature type="binding site" evidence="13">
    <location>
        <position position="192"/>
    </location>
    <ligand>
        <name>sn-glycerol 3-phosphate</name>
        <dbReference type="ChEBI" id="CHEBI:57597"/>
    </ligand>
</feature>
<feature type="binding site" evidence="13">
    <location>
        <position position="257"/>
    </location>
    <ligand>
        <name>sn-glycerol 3-phosphate</name>
        <dbReference type="ChEBI" id="CHEBI:57597"/>
    </ligand>
</feature>
<dbReference type="UniPathway" id="UPA00940"/>
<dbReference type="InterPro" id="IPR006168">
    <property type="entry name" value="G3P_DH_NAD-dep"/>
</dbReference>
<feature type="binding site" evidence="13">
    <location>
        <position position="108"/>
    </location>
    <ligand>
        <name>sn-glycerol 3-phosphate</name>
        <dbReference type="ChEBI" id="CHEBI:57597"/>
    </ligand>
</feature>
<feature type="binding site" evidence="13">
    <location>
        <position position="255"/>
    </location>
    <ligand>
        <name>sn-glycerol 3-phosphate</name>
        <dbReference type="ChEBI" id="CHEBI:57597"/>
    </ligand>
</feature>
<dbReference type="InterPro" id="IPR008927">
    <property type="entry name" value="6-PGluconate_DH-like_C_sf"/>
</dbReference>
<dbReference type="GeneID" id="85006733"/>
<dbReference type="GO" id="GO:0005975">
    <property type="term" value="P:carbohydrate metabolic process"/>
    <property type="evidence" value="ECO:0007669"/>
    <property type="project" value="InterPro"/>
</dbReference>
<keyword evidence="5 13" id="KW-0520">NAD</keyword>
<keyword evidence="8 13" id="KW-1208">Phospholipid metabolism</keyword>
<dbReference type="NCBIfam" id="NF000940">
    <property type="entry name" value="PRK00094.1-2"/>
    <property type="match status" value="1"/>
</dbReference>
<dbReference type="EC" id="1.1.1.94" evidence="10 13"/>
<feature type="active site" description="Proton acceptor" evidence="13 14">
    <location>
        <position position="192"/>
    </location>
</feature>
<comment type="caution">
    <text evidence="20">The sequence shown here is derived from an EMBL/GenBank/DDBJ whole genome shotgun (WGS) entry which is preliminary data.</text>
</comment>
<dbReference type="SUPFAM" id="SSF48179">
    <property type="entry name" value="6-phosphogluconate dehydrogenase C-terminal domain-like"/>
    <property type="match status" value="1"/>
</dbReference>
<dbReference type="Pfam" id="PF07479">
    <property type="entry name" value="NAD_Gly3P_dh_C"/>
    <property type="match status" value="1"/>
</dbReference>
<feature type="binding site" evidence="13">
    <location>
        <position position="108"/>
    </location>
    <ligand>
        <name>NADPH</name>
        <dbReference type="ChEBI" id="CHEBI:57783"/>
    </ligand>
</feature>
<feature type="binding site" evidence="13">
    <location>
        <position position="34"/>
    </location>
    <ligand>
        <name>NADPH</name>
        <dbReference type="ChEBI" id="CHEBI:57783"/>
    </ligand>
</feature>
<dbReference type="InterPro" id="IPR013328">
    <property type="entry name" value="6PGD_dom2"/>
</dbReference>
<feature type="binding site" evidence="13">
    <location>
        <position position="280"/>
    </location>
    <ligand>
        <name>NADPH</name>
        <dbReference type="ChEBI" id="CHEBI:57783"/>
    </ligand>
</feature>
<dbReference type="InterPro" id="IPR036291">
    <property type="entry name" value="NAD(P)-bd_dom_sf"/>
</dbReference>
<dbReference type="STRING" id="649764.HMPREF0762_00046"/>
<keyword evidence="6 13" id="KW-0443">Lipid metabolism</keyword>
<keyword evidence="21" id="KW-1185">Reference proteome</keyword>
<protein>
    <recommendedName>
        <fullName evidence="11 13">Glycerol-3-phosphate dehydrogenase [NAD(P)+]</fullName>
        <ecNumber evidence="10 13">1.1.1.94</ecNumber>
    </recommendedName>
    <alternativeName>
        <fullName evidence="13">NAD(P)(+)-dependent glycerol-3-phosphate dehydrogenase</fullName>
    </alternativeName>
    <alternativeName>
        <fullName evidence="12 13">NAD(P)H-dependent dihydroxyacetone-phosphate reductase</fullName>
    </alternativeName>
</protein>
<comment type="catalytic activity">
    <reaction evidence="13">
        <text>sn-glycerol 3-phosphate + NAD(+) = dihydroxyacetone phosphate + NADH + H(+)</text>
        <dbReference type="Rhea" id="RHEA:11092"/>
        <dbReference type="ChEBI" id="CHEBI:15378"/>
        <dbReference type="ChEBI" id="CHEBI:57540"/>
        <dbReference type="ChEBI" id="CHEBI:57597"/>
        <dbReference type="ChEBI" id="CHEBI:57642"/>
        <dbReference type="ChEBI" id="CHEBI:57945"/>
        <dbReference type="EC" id="1.1.1.94"/>
    </reaction>
</comment>
<dbReference type="RefSeq" id="WP_006361293.1">
    <property type="nucleotide sequence ID" value="NZ_GG700630.1"/>
</dbReference>
<evidence type="ECO:0000256" key="3">
    <source>
        <dbReference type="ARBA" id="ARBA00022857"/>
    </source>
</evidence>
<dbReference type="Gene3D" id="3.40.50.720">
    <property type="entry name" value="NAD(P)-binding Rossmann-like Domain"/>
    <property type="match status" value="1"/>
</dbReference>
<evidence type="ECO:0000256" key="10">
    <source>
        <dbReference type="ARBA" id="ARBA00066687"/>
    </source>
</evidence>
<evidence type="ECO:0000256" key="13">
    <source>
        <dbReference type="HAMAP-Rule" id="MF_00394"/>
    </source>
</evidence>
<evidence type="ECO:0000256" key="2">
    <source>
        <dbReference type="ARBA" id="ARBA00022516"/>
    </source>
</evidence>
<dbReference type="EMBL" id="ACUX02000004">
    <property type="protein sequence ID" value="EEZ61960.1"/>
    <property type="molecule type" value="Genomic_DNA"/>
</dbReference>
<dbReference type="SUPFAM" id="SSF51735">
    <property type="entry name" value="NAD(P)-binding Rossmann-fold domains"/>
    <property type="match status" value="1"/>
</dbReference>
<evidence type="ECO:0000256" key="6">
    <source>
        <dbReference type="ARBA" id="ARBA00023098"/>
    </source>
</evidence>
<evidence type="ECO:0000256" key="12">
    <source>
        <dbReference type="ARBA" id="ARBA00080511"/>
    </source>
</evidence>
<feature type="binding site" evidence="13">
    <location>
        <position position="256"/>
    </location>
    <ligand>
        <name>sn-glycerol 3-phosphate</name>
        <dbReference type="ChEBI" id="CHEBI:57597"/>
    </ligand>
</feature>
<comment type="subcellular location">
    <subcellularLocation>
        <location evidence="13">Cytoplasm</location>
    </subcellularLocation>
</comment>
<feature type="domain" description="Glycerol-3-phosphate dehydrogenase NAD-dependent N-terminal" evidence="18">
    <location>
        <begin position="5"/>
        <end position="157"/>
    </location>
</feature>
<feature type="binding site" evidence="13">
    <location>
        <position position="35"/>
    </location>
    <ligand>
        <name>NADPH</name>
        <dbReference type="ChEBI" id="CHEBI:57783"/>
    </ligand>
</feature>
<dbReference type="FunFam" id="3.40.50.720:FF:000019">
    <property type="entry name" value="Glycerol-3-phosphate dehydrogenase [NAD(P)+]"/>
    <property type="match status" value="1"/>
</dbReference>
<keyword evidence="13" id="KW-0547">Nucleotide-binding</keyword>
<evidence type="ECO:0000256" key="17">
    <source>
        <dbReference type="RuleBase" id="RU000437"/>
    </source>
</evidence>
<evidence type="ECO:0000256" key="7">
    <source>
        <dbReference type="ARBA" id="ARBA00023209"/>
    </source>
</evidence>
<dbReference type="OrthoDB" id="9812273at2"/>
<dbReference type="PIRSF" id="PIRSF000114">
    <property type="entry name" value="Glycerol-3-P_dh"/>
    <property type="match status" value="1"/>
</dbReference>
<feature type="binding site" evidence="13">
    <location>
        <position position="141"/>
    </location>
    <ligand>
        <name>NADPH</name>
        <dbReference type="ChEBI" id="CHEBI:57783"/>
    </ligand>
</feature>
<feature type="binding site" evidence="13">
    <location>
        <position position="14"/>
    </location>
    <ligand>
        <name>NADPH</name>
        <dbReference type="ChEBI" id="CHEBI:57783"/>
    </ligand>
</feature>
<evidence type="ECO:0000313" key="21">
    <source>
        <dbReference type="Proteomes" id="UP000006001"/>
    </source>
</evidence>
<evidence type="ECO:0000256" key="5">
    <source>
        <dbReference type="ARBA" id="ARBA00023027"/>
    </source>
</evidence>
<evidence type="ECO:0000256" key="15">
    <source>
        <dbReference type="PIRSR" id="PIRSR000114-2"/>
    </source>
</evidence>
<dbReference type="GO" id="GO:0141153">
    <property type="term" value="F:glycerol-3-phosphate dehydrogenase (NADP+) activity"/>
    <property type="evidence" value="ECO:0007669"/>
    <property type="project" value="RHEA"/>
</dbReference>
<dbReference type="Gene3D" id="1.10.1040.10">
    <property type="entry name" value="N-(1-d-carboxylethyl)-l-norvaline Dehydrogenase, domain 2"/>
    <property type="match status" value="1"/>
</dbReference>
<keyword evidence="3 13" id="KW-0521">NADP</keyword>